<proteinExistence type="predicted"/>
<dbReference type="SUPFAM" id="SSF48371">
    <property type="entry name" value="ARM repeat"/>
    <property type="match status" value="1"/>
</dbReference>
<accession>A0A9B2MUI3</accession>
<dbReference type="PANTHER" id="PTHR23254:SF15">
    <property type="entry name" value="POLYADENYLATE-BINDING PROTEIN-INTERACTING PROTEIN 1"/>
    <property type="match status" value="1"/>
</dbReference>
<feature type="compositionally biased region" description="Basic and acidic residues" evidence="1">
    <location>
        <begin position="123"/>
        <end position="138"/>
    </location>
</feature>
<dbReference type="InterPro" id="IPR051367">
    <property type="entry name" value="mRNA_TranslReg/HistoneTransl"/>
</dbReference>
<dbReference type="CTD" id="10605"/>
<reference evidence="3" key="1">
    <citation type="submission" date="2025-08" db="UniProtKB">
        <authorList>
            <consortium name="RefSeq"/>
        </authorList>
    </citation>
    <scope>IDENTIFICATION</scope>
</reference>
<dbReference type="GeneID" id="100648005"/>
<dbReference type="OrthoDB" id="8171816at2759"/>
<feature type="region of interest" description="Disordered" evidence="1">
    <location>
        <begin position="1"/>
        <end position="61"/>
    </location>
</feature>
<gene>
    <name evidence="3" type="primary">LOC100648005</name>
</gene>
<dbReference type="Proteomes" id="UP000835206">
    <property type="component" value="Chromosome 16"/>
</dbReference>
<evidence type="ECO:0000313" key="3">
    <source>
        <dbReference type="RefSeq" id="XP_012175069.1"/>
    </source>
</evidence>
<dbReference type="PANTHER" id="PTHR23254">
    <property type="entry name" value="EIF4G DOMAIN PROTEIN"/>
    <property type="match status" value="1"/>
</dbReference>
<dbReference type="RefSeq" id="XP_012175069.1">
    <property type="nucleotide sequence ID" value="XM_012319679.3"/>
</dbReference>
<organism evidence="2 3">
    <name type="scientific">Bombus terrestris</name>
    <name type="common">Buff-tailed bumblebee</name>
    <name type="synonym">Apis terrestris</name>
    <dbReference type="NCBI Taxonomy" id="30195"/>
    <lineage>
        <taxon>Eukaryota</taxon>
        <taxon>Metazoa</taxon>
        <taxon>Ecdysozoa</taxon>
        <taxon>Arthropoda</taxon>
        <taxon>Hexapoda</taxon>
        <taxon>Insecta</taxon>
        <taxon>Pterygota</taxon>
        <taxon>Neoptera</taxon>
        <taxon>Endopterygota</taxon>
        <taxon>Hymenoptera</taxon>
        <taxon>Apocrita</taxon>
        <taxon>Aculeata</taxon>
        <taxon>Apoidea</taxon>
        <taxon>Anthophila</taxon>
        <taxon>Apidae</taxon>
        <taxon>Bombus</taxon>
        <taxon>Bombus</taxon>
    </lineage>
</organism>
<keyword evidence="2" id="KW-1185">Reference proteome</keyword>
<name>A0A9B2MUI3_BOMTE</name>
<evidence type="ECO:0000313" key="2">
    <source>
        <dbReference type="Proteomes" id="UP000835206"/>
    </source>
</evidence>
<protein>
    <submittedName>
        <fullName evidence="3">Uncharacterized protein LOC100648005 isoform X2</fullName>
    </submittedName>
</protein>
<feature type="compositionally biased region" description="Low complexity" evidence="1">
    <location>
        <begin position="95"/>
        <end position="120"/>
    </location>
</feature>
<evidence type="ECO:0000256" key="1">
    <source>
        <dbReference type="SAM" id="MobiDB-lite"/>
    </source>
</evidence>
<feature type="compositionally biased region" description="Gly residues" evidence="1">
    <location>
        <begin position="1"/>
        <end position="11"/>
    </location>
</feature>
<sequence>MNPLGGDGSGDGDVERRGIGRGRGRGPWTSSPQDIPILRRPHHATSGMQTGSVESRSMEQGKLDKSFDDIIQNSTLSVHAAEFVPKSYPVKQRHQQQAQQVQQFDNLSQQQQQEQQSNMQDYGHFDDGSGDYRDKHQDSNIEDDNYLIEFANITQNLMSVIHSLILNPGHFTLIVPPLINNLRPYLGIPSQFQEIMKIIIQQSINEGNFRYSGARLCASLDNSVTPIEQTSFRWTLYTLCKSETDCQASNWQQKENHTEEEQKKCHGLILLLAELVTQMDHASAFTLGNLLIQFIIIILKKPAPNSVKNICQALKLAGQTLEKDKVECRRKEMENMMRALTEIVTEGRVDSHIGHMVHSVHELRNGNWGQSFDNSTTVESIEPLDPNQAIDEPVLYGPDGKLLTPEENEFLEEVSDSTMNIEDHIISEQGYEGEESWMSEDDDIDAAYEEFLKNIPKQIKNQTKK</sequence>
<feature type="region of interest" description="Disordered" evidence="1">
    <location>
        <begin position="89"/>
        <end position="138"/>
    </location>
</feature>
<dbReference type="InterPro" id="IPR016024">
    <property type="entry name" value="ARM-type_fold"/>
</dbReference>
<dbReference type="GO" id="GO:0006446">
    <property type="term" value="P:regulation of translational initiation"/>
    <property type="evidence" value="ECO:0007669"/>
    <property type="project" value="TreeGrafter"/>
</dbReference>
<dbReference type="Gene3D" id="1.25.40.180">
    <property type="match status" value="1"/>
</dbReference>
<feature type="compositionally biased region" description="Polar residues" evidence="1">
    <location>
        <begin position="46"/>
        <end position="55"/>
    </location>
</feature>
<dbReference type="AlphaFoldDB" id="A0A9B2MUI3"/>
<dbReference type="GO" id="GO:0008494">
    <property type="term" value="F:translation activator activity"/>
    <property type="evidence" value="ECO:0007669"/>
    <property type="project" value="TreeGrafter"/>
</dbReference>